<dbReference type="Pfam" id="PF01922">
    <property type="entry name" value="SRP19"/>
    <property type="match status" value="1"/>
</dbReference>
<dbReference type="SUPFAM" id="SSF69695">
    <property type="entry name" value="SRP19"/>
    <property type="match status" value="1"/>
</dbReference>
<dbReference type="InterPro" id="IPR036521">
    <property type="entry name" value="SRP19-like_sf"/>
</dbReference>
<gene>
    <name evidence="4" type="primary">SRP19</name>
</gene>
<dbReference type="Gene3D" id="3.30.56.30">
    <property type="entry name" value="Signal recognition particle, SRP19-like subunit"/>
    <property type="match status" value="1"/>
</dbReference>
<keyword evidence="1" id="KW-0963">Cytoplasm</keyword>
<dbReference type="GO" id="GO:0048500">
    <property type="term" value="C:signal recognition particle"/>
    <property type="evidence" value="ECO:0007669"/>
    <property type="project" value="InterPro"/>
</dbReference>
<evidence type="ECO:0000313" key="4">
    <source>
        <dbReference type="EMBL" id="AIF10687.1"/>
    </source>
</evidence>
<sequence>MKDYEKQVIWLDYFNSSYSRSQGRRVSRNRSIKNPVLPDLLEAAKRLNLNPVGHEVIHPKRSSVNSGYISIDKKNKKSTVLQDLAKMLTIVKGESKKSPK</sequence>
<evidence type="ECO:0000256" key="3">
    <source>
        <dbReference type="ARBA" id="ARBA00023274"/>
    </source>
</evidence>
<reference evidence="4" key="1">
    <citation type="journal article" date="2014" name="Genome Biol. Evol.">
        <title>Pangenome evidence for extensive interdomain horizontal transfer affecting lineage core and shell genes in uncultured planktonic thaumarchaeota and euryarchaeota.</title>
        <authorList>
            <person name="Deschamps P."/>
            <person name="Zivanovic Y."/>
            <person name="Moreira D."/>
            <person name="Rodriguez-Valera F."/>
            <person name="Lopez-Garcia P."/>
        </authorList>
    </citation>
    <scope>NUCLEOTIDE SEQUENCE</scope>
</reference>
<keyword evidence="3" id="KW-0687">Ribonucleoprotein</keyword>
<protein>
    <submittedName>
        <fullName evidence="4">Signal recognition particle protein (SRP19)</fullName>
    </submittedName>
</protein>
<dbReference type="GO" id="GO:0006614">
    <property type="term" value="P:SRP-dependent cotranslational protein targeting to membrane"/>
    <property type="evidence" value="ECO:0007669"/>
    <property type="project" value="InterPro"/>
</dbReference>
<evidence type="ECO:0000256" key="2">
    <source>
        <dbReference type="ARBA" id="ARBA00023135"/>
    </source>
</evidence>
<dbReference type="InterPro" id="IPR002778">
    <property type="entry name" value="Signal_recog_particle_SRP19"/>
</dbReference>
<name>A0A075H8C5_9ARCH</name>
<evidence type="ECO:0000256" key="1">
    <source>
        <dbReference type="ARBA" id="ARBA00022490"/>
    </source>
</evidence>
<proteinExistence type="predicted"/>
<dbReference type="GO" id="GO:0008312">
    <property type="term" value="F:7S RNA binding"/>
    <property type="evidence" value="ECO:0007669"/>
    <property type="project" value="InterPro"/>
</dbReference>
<accession>A0A075H8C5</accession>
<dbReference type="AlphaFoldDB" id="A0A075H8C5"/>
<dbReference type="EMBL" id="KF900898">
    <property type="protein sequence ID" value="AIF10687.1"/>
    <property type="molecule type" value="Genomic_DNA"/>
</dbReference>
<organism evidence="4">
    <name type="scientific">uncultured marine thaumarchaeote KM3_46_H07</name>
    <dbReference type="NCBI Taxonomy" id="1456163"/>
    <lineage>
        <taxon>Archaea</taxon>
        <taxon>Nitrososphaerota</taxon>
        <taxon>environmental samples</taxon>
    </lineage>
</organism>
<keyword evidence="2" id="KW-0733">Signal recognition particle</keyword>